<proteinExistence type="predicted"/>
<dbReference type="Proteomes" id="UP001055072">
    <property type="component" value="Unassembled WGS sequence"/>
</dbReference>
<dbReference type="EMBL" id="MU274924">
    <property type="protein sequence ID" value="KAI0086281.1"/>
    <property type="molecule type" value="Genomic_DNA"/>
</dbReference>
<keyword evidence="2" id="KW-1185">Reference proteome</keyword>
<comment type="caution">
    <text evidence="1">The sequence shown here is derived from an EMBL/GenBank/DDBJ whole genome shotgun (WGS) entry which is preliminary data.</text>
</comment>
<accession>A0ACB8TWC9</accession>
<gene>
    <name evidence="1" type="ORF">BDY19DRAFT_995893</name>
</gene>
<evidence type="ECO:0000313" key="2">
    <source>
        <dbReference type="Proteomes" id="UP001055072"/>
    </source>
</evidence>
<name>A0ACB8TWC9_9APHY</name>
<sequence>MSRYRQEFKTLVNHEVYQFAESLNIVISRNCPECGRPRTIAIGKKIAELGKVYLNCPFCPKVSRIHDFALSQEVIDRIESARAIEVELWLATEGSSGYIASVAEAAGMPTATSSSTMSATGSSEPPPSQPRRRRRLGQRFTPIPCTPPPSGQKTQSTFRLPSFEETLFKSIGHAPSPLKRQASTSHASELGDPILSDSDIEIISPIAPTKKGSKENPILLSAFKESASTSAKRQSSANTKTTAKQEAKDFASASYSRFARLGLEGRNMISAEEYVPRVFSIEDFQTICAALNITASDRFEVYYPTLCGWGGEINHAVPIANYPEEYDTIILRRSGVKNCVGFHSAVGRAFKD</sequence>
<protein>
    <submittedName>
        <fullName evidence="1">Uncharacterized protein</fullName>
    </submittedName>
</protein>
<organism evidence="1 2">
    <name type="scientific">Irpex rosettiformis</name>
    <dbReference type="NCBI Taxonomy" id="378272"/>
    <lineage>
        <taxon>Eukaryota</taxon>
        <taxon>Fungi</taxon>
        <taxon>Dikarya</taxon>
        <taxon>Basidiomycota</taxon>
        <taxon>Agaricomycotina</taxon>
        <taxon>Agaricomycetes</taxon>
        <taxon>Polyporales</taxon>
        <taxon>Irpicaceae</taxon>
        <taxon>Irpex</taxon>
    </lineage>
</organism>
<evidence type="ECO:0000313" key="1">
    <source>
        <dbReference type="EMBL" id="KAI0086281.1"/>
    </source>
</evidence>
<reference evidence="1" key="1">
    <citation type="journal article" date="2021" name="Environ. Microbiol.">
        <title>Gene family expansions and transcriptome signatures uncover fungal adaptations to wood decay.</title>
        <authorList>
            <person name="Hage H."/>
            <person name="Miyauchi S."/>
            <person name="Viragh M."/>
            <person name="Drula E."/>
            <person name="Min B."/>
            <person name="Chaduli D."/>
            <person name="Navarro D."/>
            <person name="Favel A."/>
            <person name="Norest M."/>
            <person name="Lesage-Meessen L."/>
            <person name="Balint B."/>
            <person name="Merenyi Z."/>
            <person name="de Eugenio L."/>
            <person name="Morin E."/>
            <person name="Martinez A.T."/>
            <person name="Baldrian P."/>
            <person name="Stursova M."/>
            <person name="Martinez M.J."/>
            <person name="Novotny C."/>
            <person name="Magnuson J.K."/>
            <person name="Spatafora J.W."/>
            <person name="Maurice S."/>
            <person name="Pangilinan J."/>
            <person name="Andreopoulos W."/>
            <person name="LaButti K."/>
            <person name="Hundley H."/>
            <person name="Na H."/>
            <person name="Kuo A."/>
            <person name="Barry K."/>
            <person name="Lipzen A."/>
            <person name="Henrissat B."/>
            <person name="Riley R."/>
            <person name="Ahrendt S."/>
            <person name="Nagy L.G."/>
            <person name="Grigoriev I.V."/>
            <person name="Martin F."/>
            <person name="Rosso M.N."/>
        </authorList>
    </citation>
    <scope>NUCLEOTIDE SEQUENCE</scope>
    <source>
        <strain evidence="1">CBS 384.51</strain>
    </source>
</reference>